<accession>A0ABR0NKI5</accession>
<dbReference type="PANTHER" id="PTHR32108:SF9">
    <property type="entry name" value="REVERSE TRANSCRIPTASE RNASE H-LIKE DOMAIN-CONTAINING PROTEIN"/>
    <property type="match status" value="1"/>
</dbReference>
<gene>
    <name evidence="4" type="ORF">PVK06_036591</name>
</gene>
<feature type="domain" description="Retrotransposon gag" evidence="3">
    <location>
        <begin position="292"/>
        <end position="380"/>
    </location>
</feature>
<evidence type="ECO:0000313" key="4">
    <source>
        <dbReference type="EMBL" id="KAK5795329.1"/>
    </source>
</evidence>
<feature type="region of interest" description="Disordered" evidence="2">
    <location>
        <begin position="411"/>
        <end position="430"/>
    </location>
</feature>
<name>A0ABR0NKI5_GOSAR</name>
<feature type="compositionally biased region" description="Basic and acidic residues" evidence="2">
    <location>
        <begin position="82"/>
        <end position="97"/>
    </location>
</feature>
<dbReference type="PANTHER" id="PTHR32108">
    <property type="entry name" value="DNA-DIRECTED RNA POLYMERASE SUBUNIT ALPHA"/>
    <property type="match status" value="1"/>
</dbReference>
<evidence type="ECO:0000256" key="2">
    <source>
        <dbReference type="SAM" id="MobiDB-lite"/>
    </source>
</evidence>
<feature type="region of interest" description="Disordered" evidence="2">
    <location>
        <begin position="493"/>
        <end position="521"/>
    </location>
</feature>
<keyword evidence="1" id="KW-0175">Coiled coil</keyword>
<proteinExistence type="predicted"/>
<organism evidence="4 5">
    <name type="scientific">Gossypium arboreum</name>
    <name type="common">Tree cotton</name>
    <name type="synonym">Gossypium nanking</name>
    <dbReference type="NCBI Taxonomy" id="29729"/>
    <lineage>
        <taxon>Eukaryota</taxon>
        <taxon>Viridiplantae</taxon>
        <taxon>Streptophyta</taxon>
        <taxon>Embryophyta</taxon>
        <taxon>Tracheophyta</taxon>
        <taxon>Spermatophyta</taxon>
        <taxon>Magnoliopsida</taxon>
        <taxon>eudicotyledons</taxon>
        <taxon>Gunneridae</taxon>
        <taxon>Pentapetalae</taxon>
        <taxon>rosids</taxon>
        <taxon>malvids</taxon>
        <taxon>Malvales</taxon>
        <taxon>Malvaceae</taxon>
        <taxon>Malvoideae</taxon>
        <taxon>Gossypium</taxon>
    </lineage>
</organism>
<dbReference type="EMBL" id="JARKNE010000010">
    <property type="protein sequence ID" value="KAK5795329.1"/>
    <property type="molecule type" value="Genomic_DNA"/>
</dbReference>
<feature type="coiled-coil region" evidence="1">
    <location>
        <begin position="201"/>
        <end position="228"/>
    </location>
</feature>
<comment type="caution">
    <text evidence="4">The sequence shown here is derived from an EMBL/GenBank/DDBJ whole genome shotgun (WGS) entry which is preliminary data.</text>
</comment>
<evidence type="ECO:0000259" key="3">
    <source>
        <dbReference type="Pfam" id="PF03732"/>
    </source>
</evidence>
<protein>
    <recommendedName>
        <fullName evidence="3">Retrotransposon gag domain-containing protein</fullName>
    </recommendedName>
</protein>
<evidence type="ECO:0000256" key="1">
    <source>
        <dbReference type="SAM" id="Coils"/>
    </source>
</evidence>
<reference evidence="4 5" key="1">
    <citation type="submission" date="2023-03" db="EMBL/GenBank/DDBJ databases">
        <title>WGS of Gossypium arboreum.</title>
        <authorList>
            <person name="Yu D."/>
        </authorList>
    </citation>
    <scope>NUCLEOTIDE SEQUENCE [LARGE SCALE GENOMIC DNA]</scope>
    <source>
        <tissue evidence="4">Leaf</tissue>
    </source>
</reference>
<dbReference type="InterPro" id="IPR005162">
    <property type="entry name" value="Retrotrans_gag_dom"/>
</dbReference>
<dbReference type="Pfam" id="PF03732">
    <property type="entry name" value="Retrotrans_gag"/>
    <property type="match status" value="1"/>
</dbReference>
<feature type="region of interest" description="Disordered" evidence="2">
    <location>
        <begin position="71"/>
        <end position="97"/>
    </location>
</feature>
<sequence>MTDIHLTFMHSFMHPFIHCISHTRSLKIKYIIRSCNTTRLEPRHPYKTRRQARLMEDEFNERIEKMERAQKELQEQLAKSQQETRDLMVRSREESLEQRDQMAKMMKMMTTLVKGKGPMQNPDVMELRLRIHHDQDPFYPPGFTLPPAYTTQRGYTQGEPTGLEHRPMPPALPTNLGQGIFASNPGASPADPLVPDLDDPAEVAKLKLDNHDAKYRSLEERLKAIEGTEVFSALGAKELSLVPDLILPPKFKVSDFEKYDGTRCPKAHLIMFCRKMTGYVNEDKLLIHCFQDSLTGSALRWYNQLSREKIRSWKDLASVFCEQYKHVSDMVPDQMTLQMMEKKPSETFRQYAQRWRDVSAQVEPPLTKTEITVLFINTLKVPFYDKLVGSATKEFADIVISGELIENAVKSGRMEGSEGSKRAAPMKKKEPETHMVGMGNRYAPNPYPNQLRLRNYPPPNFYYPPQTPYYQAPHPSYPVYAMNNQRPVTTFSQNTAPVQNQPRNEPRPTRPNPERPQFTPIPVSYGKLYPKLLEKQLISPHYMALLKPPYPKWYDPNTSCAYHAGNQGHSTENCLAFKRRVQRLIDAGILQFDGTSSTTGNLFPNHTEGNVSAVGEENERQSRRWVSEIRTPLQKIWEVLVEKELLYRLDGVFEGKDAKGHSFCEFHGVEGHDIQSCDEFRGLL</sequence>
<dbReference type="Proteomes" id="UP001358586">
    <property type="component" value="Chromosome 10"/>
</dbReference>
<keyword evidence="5" id="KW-1185">Reference proteome</keyword>
<feature type="compositionally biased region" description="Basic and acidic residues" evidence="2">
    <location>
        <begin position="412"/>
        <end position="430"/>
    </location>
</feature>
<evidence type="ECO:0000313" key="5">
    <source>
        <dbReference type="Proteomes" id="UP001358586"/>
    </source>
</evidence>